<evidence type="ECO:0000256" key="1">
    <source>
        <dbReference type="ARBA" id="ARBA00022723"/>
    </source>
</evidence>
<evidence type="ECO:0000256" key="3">
    <source>
        <dbReference type="ARBA" id="ARBA00023015"/>
    </source>
</evidence>
<name>A0A2H2ZLZ8_TRIPA</name>
<protein>
    <recommendedName>
        <fullName evidence="11">Zn(2)-C6 fungal-type domain-containing protein</fullName>
    </recommendedName>
</protein>
<evidence type="ECO:0000256" key="2">
    <source>
        <dbReference type="ARBA" id="ARBA00022833"/>
    </source>
</evidence>
<comment type="similarity">
    <text evidence="8">Belongs to the xlnR/xlr1 family.</text>
</comment>
<feature type="compositionally biased region" description="Polar residues" evidence="9">
    <location>
        <begin position="100"/>
        <end position="118"/>
    </location>
</feature>
<dbReference type="SUPFAM" id="SSF57701">
    <property type="entry name" value="Zn2/Cys6 DNA-binding domain"/>
    <property type="match status" value="1"/>
</dbReference>
<feature type="compositionally biased region" description="Polar residues" evidence="9">
    <location>
        <begin position="214"/>
        <end position="229"/>
    </location>
</feature>
<keyword evidence="13" id="KW-1185">Reference proteome</keyword>
<evidence type="ECO:0000256" key="9">
    <source>
        <dbReference type="SAM" id="MobiDB-lite"/>
    </source>
</evidence>
<evidence type="ECO:0000256" key="6">
    <source>
        <dbReference type="ARBA" id="ARBA00023163"/>
    </source>
</evidence>
<dbReference type="GO" id="GO:0006351">
    <property type="term" value="P:DNA-templated transcription"/>
    <property type="evidence" value="ECO:0007669"/>
    <property type="project" value="InterPro"/>
</dbReference>
<evidence type="ECO:0000256" key="10">
    <source>
        <dbReference type="SAM" id="Phobius"/>
    </source>
</evidence>
<comment type="caution">
    <text evidence="12">The sequence shown here is derived from an EMBL/GenBank/DDBJ whole genome shotgun (WGS) entry which is preliminary data.</text>
</comment>
<evidence type="ECO:0000256" key="4">
    <source>
        <dbReference type="ARBA" id="ARBA00023125"/>
    </source>
</evidence>
<feature type="region of interest" description="Disordered" evidence="9">
    <location>
        <begin position="1"/>
        <end position="41"/>
    </location>
</feature>
<feature type="compositionally biased region" description="Low complexity" evidence="9">
    <location>
        <begin position="119"/>
        <end position="129"/>
    </location>
</feature>
<dbReference type="Gene3D" id="4.10.240.10">
    <property type="entry name" value="Zn(2)-C6 fungal-type DNA-binding domain"/>
    <property type="match status" value="1"/>
</dbReference>
<dbReference type="CDD" id="cd00067">
    <property type="entry name" value="GAL4"/>
    <property type="match status" value="1"/>
</dbReference>
<dbReference type="PANTHER" id="PTHR47663:SF1">
    <property type="entry name" value="XYLANOLYTIC TRANSCRIPTIONAL ACTIVATOR XLNR-RELATED"/>
    <property type="match status" value="1"/>
</dbReference>
<dbReference type="GO" id="GO:0008270">
    <property type="term" value="F:zinc ion binding"/>
    <property type="evidence" value="ECO:0007669"/>
    <property type="project" value="InterPro"/>
</dbReference>
<organism evidence="12 13">
    <name type="scientific">Trichoderma parareesei</name>
    <name type="common">Filamentous fungus</name>
    <dbReference type="NCBI Taxonomy" id="858221"/>
    <lineage>
        <taxon>Eukaryota</taxon>
        <taxon>Fungi</taxon>
        <taxon>Dikarya</taxon>
        <taxon>Ascomycota</taxon>
        <taxon>Pezizomycotina</taxon>
        <taxon>Sordariomycetes</taxon>
        <taxon>Hypocreomycetidae</taxon>
        <taxon>Hypocreales</taxon>
        <taxon>Hypocreaceae</taxon>
        <taxon>Trichoderma</taxon>
    </lineage>
</organism>
<proteinExistence type="inferred from homology"/>
<evidence type="ECO:0000256" key="5">
    <source>
        <dbReference type="ARBA" id="ARBA00023159"/>
    </source>
</evidence>
<feature type="transmembrane region" description="Helical" evidence="10">
    <location>
        <begin position="776"/>
        <end position="796"/>
    </location>
</feature>
<dbReference type="EMBL" id="LFMI01000799">
    <property type="protein sequence ID" value="OTA07803.1"/>
    <property type="molecule type" value="Genomic_DNA"/>
</dbReference>
<dbReference type="InterPro" id="IPR001138">
    <property type="entry name" value="Zn2Cys6_DnaBD"/>
</dbReference>
<evidence type="ECO:0000259" key="11">
    <source>
        <dbReference type="PROSITE" id="PS50048"/>
    </source>
</evidence>
<feature type="compositionally biased region" description="Low complexity" evidence="9">
    <location>
        <begin position="137"/>
        <end position="160"/>
    </location>
</feature>
<reference evidence="12 13" key="1">
    <citation type="journal article" date="2015" name="Genome Announc.">
        <title>Genome sequence and annotation of Trichoderma parareesei, the ancestor of the cellulase producer Trichoderma reesei.</title>
        <authorList>
            <person name="Yang D."/>
            <person name="Pomraning K."/>
            <person name="Kopchinskiy A."/>
            <person name="Karimi Aghcheh R."/>
            <person name="Atanasova L."/>
            <person name="Chenthamara K."/>
            <person name="Baker S.E."/>
            <person name="Zhang R."/>
            <person name="Shen Q."/>
            <person name="Freitag M."/>
            <person name="Kubicek C.P."/>
            <person name="Druzhinina I.S."/>
        </authorList>
    </citation>
    <scope>NUCLEOTIDE SEQUENCE [LARGE SCALE GENOMIC DNA]</scope>
    <source>
        <strain evidence="12 13">CBS 125925</strain>
    </source>
</reference>
<keyword evidence="1" id="KW-0479">Metal-binding</keyword>
<gene>
    <name evidence="12" type="ORF">A9Z42_0087250</name>
</gene>
<evidence type="ECO:0000313" key="13">
    <source>
        <dbReference type="Proteomes" id="UP000219286"/>
    </source>
</evidence>
<dbReference type="InterPro" id="IPR036864">
    <property type="entry name" value="Zn2-C6_fun-type_DNA-bd_sf"/>
</dbReference>
<dbReference type="PANTHER" id="PTHR47663">
    <property type="entry name" value="XYLANOLYTIC TRANSCRIPTIONAL ACTIVATOR XLNR-RELATED"/>
    <property type="match status" value="1"/>
</dbReference>
<keyword evidence="2" id="KW-0862">Zinc</keyword>
<feature type="region of interest" description="Disordered" evidence="9">
    <location>
        <begin position="255"/>
        <end position="295"/>
    </location>
</feature>
<dbReference type="SMART" id="SM00906">
    <property type="entry name" value="Fungal_trans"/>
    <property type="match status" value="1"/>
</dbReference>
<dbReference type="PROSITE" id="PS50048">
    <property type="entry name" value="ZN2_CY6_FUNGAL_2"/>
    <property type="match status" value="1"/>
</dbReference>
<keyword evidence="10" id="KW-0472">Membrane</keyword>
<dbReference type="Pfam" id="PF04082">
    <property type="entry name" value="Fungal_trans"/>
    <property type="match status" value="1"/>
</dbReference>
<dbReference type="Pfam" id="PF00172">
    <property type="entry name" value="Zn_clus"/>
    <property type="match status" value="1"/>
</dbReference>
<keyword evidence="5" id="KW-0010">Activator</keyword>
<sequence length="877" mass="96493">MAAEADGQERDRPEPLVGSLAQHSETPDTEHARPRKRTRRACDKCSASRTRCDGECPCRRCEDYGYTCRYNREVKKRGRLPASATANNTGSISARRESWPLSTRRGSIRNDSPLSRNANGNSNGSSSNGHAMGYGNAISQASPSSLSATSPSISSSTVAQHPFDDPTDATSARPEGAPLDPRDRAAMSDVRPDVLHSISAPFPQSRPAPPLSVPSLSQVGLQPPSAQRASISNPLSVNVFDGQFGDSEVVVSDESVGYPSPINTRPHAELNRQHRASGKSTHSHERNRESFSTAATTSHDVGGLMLDFFHRAPNEDCWYKFLEPILPYIRNIIPASVACDLLDIFLTDPGSSLFRVASPYILTRVFRKKSIVHPTNPRYTTPALLATILWCVAQTADVMMLHVPGSRAKVVNDLYDLATSLISERDPDRWRRIHGGLRAENEAPHPRLPNAPTMPKTTVNNEPAGEIDDVLTFILLSIAVSGSDFKSDCYKWWSKATRLAFALGLNREDEQCAGPVTPCANPLCSCRKEQDGSLYNLELREERRRVFWLLYALDRHLALSFNSALTIPDSYCEVYSPLPEAIWENLDTIPPSEIPARRIGPPTTASGSAFFEYFLPLMAILGDIIEVHHRRRHPRLGGLDDSHSVAVVQGLLSAYEMSLAALSPDGDDNGTMPLPIHTPKGIVAGMPSRPSISHPHPSAAPYNAGDPSKMRLAKAYSTHILHVLHVLLHGKWDAISMLDDGDDWITSKRFNECASHAISASQSVSTILTIDPELTFMSYLFGIYLLQGSFILLLFADRMPQLGPNESVAQACETIIRAHEVCVVTLSTEFQKNFRTVLRSTLYSVQGAGTTNWDEHRSRRRALSLYRWTKGAKGLAL</sequence>
<evidence type="ECO:0000256" key="8">
    <source>
        <dbReference type="ARBA" id="ARBA00037990"/>
    </source>
</evidence>
<accession>A0A2H2ZLZ8</accession>
<feature type="region of interest" description="Disordered" evidence="9">
    <location>
        <begin position="197"/>
        <end position="229"/>
    </location>
</feature>
<keyword evidence="10" id="KW-0812">Transmembrane</keyword>
<keyword evidence="10" id="KW-1133">Transmembrane helix</keyword>
<keyword evidence="3" id="KW-0805">Transcription regulation</keyword>
<dbReference type="GO" id="GO:0003677">
    <property type="term" value="F:DNA binding"/>
    <property type="evidence" value="ECO:0007669"/>
    <property type="project" value="UniProtKB-KW"/>
</dbReference>
<keyword evidence="6" id="KW-0804">Transcription</keyword>
<dbReference type="CDD" id="cd12148">
    <property type="entry name" value="fungal_TF_MHR"/>
    <property type="match status" value="1"/>
</dbReference>
<keyword evidence="7" id="KW-0539">Nucleus</keyword>
<evidence type="ECO:0000313" key="12">
    <source>
        <dbReference type="EMBL" id="OTA07803.1"/>
    </source>
</evidence>
<dbReference type="AlphaFoldDB" id="A0A2H2ZLZ8"/>
<dbReference type="SMART" id="SM00066">
    <property type="entry name" value="GAL4"/>
    <property type="match status" value="1"/>
</dbReference>
<dbReference type="GO" id="GO:0000981">
    <property type="term" value="F:DNA-binding transcription factor activity, RNA polymerase II-specific"/>
    <property type="evidence" value="ECO:0007669"/>
    <property type="project" value="InterPro"/>
</dbReference>
<dbReference type="InterPro" id="IPR007219">
    <property type="entry name" value="XnlR_reg_dom"/>
</dbReference>
<evidence type="ECO:0000256" key="7">
    <source>
        <dbReference type="ARBA" id="ARBA00023242"/>
    </source>
</evidence>
<keyword evidence="4" id="KW-0238">DNA-binding</keyword>
<feature type="region of interest" description="Disordered" evidence="9">
    <location>
        <begin position="81"/>
        <end position="184"/>
    </location>
</feature>
<dbReference type="Proteomes" id="UP000219286">
    <property type="component" value="Unassembled WGS sequence"/>
</dbReference>
<dbReference type="InterPro" id="IPR051439">
    <property type="entry name" value="XlnR/Xlr1"/>
</dbReference>
<feature type="domain" description="Zn(2)-C6 fungal-type" evidence="11">
    <location>
        <begin position="41"/>
        <end position="70"/>
    </location>
</feature>
<dbReference type="PROSITE" id="PS00463">
    <property type="entry name" value="ZN2_CY6_FUNGAL_1"/>
    <property type="match status" value="1"/>
</dbReference>
<dbReference type="OrthoDB" id="5365785at2759"/>